<name>A0A2P6V9U1_9CHLO</name>
<dbReference type="Proteomes" id="UP000239649">
    <property type="component" value="Unassembled WGS sequence"/>
</dbReference>
<proteinExistence type="predicted"/>
<sequence length="112" mass="12472">MANAAGNQIFVVVRRGKQYPPQVADCRVKYEQTVADIKKAAGSKLGVPVDKLLLFWQGKELTPAFDKKTLLELNLHTGFSLTGYDLTEEPDFWPPVIDTPEGRRIAGVEEMP</sequence>
<evidence type="ECO:0000313" key="3">
    <source>
        <dbReference type="Proteomes" id="UP000239649"/>
    </source>
</evidence>
<dbReference type="OrthoDB" id="508772at2759"/>
<organism evidence="2 3">
    <name type="scientific">Micractinium conductrix</name>
    <dbReference type="NCBI Taxonomy" id="554055"/>
    <lineage>
        <taxon>Eukaryota</taxon>
        <taxon>Viridiplantae</taxon>
        <taxon>Chlorophyta</taxon>
        <taxon>core chlorophytes</taxon>
        <taxon>Trebouxiophyceae</taxon>
        <taxon>Chlorellales</taxon>
        <taxon>Chlorellaceae</taxon>
        <taxon>Chlorella clade</taxon>
        <taxon>Micractinium</taxon>
    </lineage>
</organism>
<dbReference type="PROSITE" id="PS50053">
    <property type="entry name" value="UBIQUITIN_2"/>
    <property type="match status" value="1"/>
</dbReference>
<protein>
    <submittedName>
        <fullName evidence="2">Ubiquitin</fullName>
    </submittedName>
</protein>
<dbReference type="Pfam" id="PF00240">
    <property type="entry name" value="ubiquitin"/>
    <property type="match status" value="1"/>
</dbReference>
<gene>
    <name evidence="2" type="ORF">C2E20_5753</name>
</gene>
<dbReference type="CDD" id="cd17039">
    <property type="entry name" value="Ubl_ubiquitin_like"/>
    <property type="match status" value="1"/>
</dbReference>
<keyword evidence="3" id="KW-1185">Reference proteome</keyword>
<dbReference type="AlphaFoldDB" id="A0A2P6V9U1"/>
<dbReference type="InterPro" id="IPR000626">
    <property type="entry name" value="Ubiquitin-like_dom"/>
</dbReference>
<accession>A0A2P6V9U1</accession>
<feature type="domain" description="Ubiquitin-like" evidence="1">
    <location>
        <begin position="9"/>
        <end position="81"/>
    </location>
</feature>
<reference evidence="2 3" key="1">
    <citation type="journal article" date="2018" name="Plant J.">
        <title>Genome sequences of Chlorella sorokiniana UTEX 1602 and Micractinium conductrix SAG 241.80: implications to maltose excretion by a green alga.</title>
        <authorList>
            <person name="Arriola M.B."/>
            <person name="Velmurugan N."/>
            <person name="Zhang Y."/>
            <person name="Plunkett M.H."/>
            <person name="Hondzo H."/>
            <person name="Barney B.M."/>
        </authorList>
    </citation>
    <scope>NUCLEOTIDE SEQUENCE [LARGE SCALE GENOMIC DNA]</scope>
    <source>
        <strain evidence="2 3">SAG 241.80</strain>
    </source>
</reference>
<dbReference type="InterPro" id="IPR029071">
    <property type="entry name" value="Ubiquitin-like_domsf"/>
</dbReference>
<dbReference type="EMBL" id="LHPF02000017">
    <property type="protein sequence ID" value="PSC70859.1"/>
    <property type="molecule type" value="Genomic_DNA"/>
</dbReference>
<comment type="caution">
    <text evidence="2">The sequence shown here is derived from an EMBL/GenBank/DDBJ whole genome shotgun (WGS) entry which is preliminary data.</text>
</comment>
<dbReference type="SUPFAM" id="SSF54236">
    <property type="entry name" value="Ubiquitin-like"/>
    <property type="match status" value="1"/>
</dbReference>
<dbReference type="Gene3D" id="3.10.20.90">
    <property type="entry name" value="Phosphatidylinositol 3-kinase Catalytic Subunit, Chain A, domain 1"/>
    <property type="match status" value="1"/>
</dbReference>
<evidence type="ECO:0000313" key="2">
    <source>
        <dbReference type="EMBL" id="PSC70859.1"/>
    </source>
</evidence>
<evidence type="ECO:0000259" key="1">
    <source>
        <dbReference type="PROSITE" id="PS50053"/>
    </source>
</evidence>